<dbReference type="GeneTree" id="ENSGT01040000240549"/>
<proteinExistence type="predicted"/>
<dbReference type="PANTHER" id="PTHR11505">
    <property type="entry name" value="L1 TRANSPOSABLE ELEMENT-RELATED"/>
    <property type="match status" value="1"/>
</dbReference>
<reference evidence="4" key="1">
    <citation type="submission" date="2013-10" db="EMBL/GenBank/DDBJ databases">
        <authorList>
            <person name="Schartl M."/>
            <person name="Warren W."/>
        </authorList>
    </citation>
    <scope>NUCLEOTIDE SEQUENCE [LARGE SCALE GENOMIC DNA]</scope>
    <source>
        <strain evidence="4">female</strain>
    </source>
</reference>
<organism evidence="3 4">
    <name type="scientific">Poecilia formosa</name>
    <name type="common">Amazon molly</name>
    <name type="synonym">Limia formosa</name>
    <dbReference type="NCBI Taxonomy" id="48698"/>
    <lineage>
        <taxon>Eukaryota</taxon>
        <taxon>Metazoa</taxon>
        <taxon>Chordata</taxon>
        <taxon>Craniata</taxon>
        <taxon>Vertebrata</taxon>
        <taxon>Euteleostomi</taxon>
        <taxon>Actinopterygii</taxon>
        <taxon>Neopterygii</taxon>
        <taxon>Teleostei</taxon>
        <taxon>Neoteleostei</taxon>
        <taxon>Acanthomorphata</taxon>
        <taxon>Ovalentaria</taxon>
        <taxon>Atherinomorphae</taxon>
        <taxon>Cyprinodontiformes</taxon>
        <taxon>Poeciliidae</taxon>
        <taxon>Poeciliinae</taxon>
        <taxon>Poecilia</taxon>
    </lineage>
</organism>
<reference evidence="3" key="2">
    <citation type="submission" date="2025-08" db="UniProtKB">
        <authorList>
            <consortium name="Ensembl"/>
        </authorList>
    </citation>
    <scope>IDENTIFICATION</scope>
</reference>
<keyword evidence="4" id="KW-1185">Reference proteome</keyword>
<feature type="coiled-coil region" evidence="1">
    <location>
        <begin position="83"/>
        <end position="131"/>
    </location>
</feature>
<sequence length="289" mass="32716">EKGKQHKLTDYHLRGEMQKANANSCSAPMVAGDREENSKSQSSKVDEILSVNSIQKDFSSRFDEVLGSIDSVRKEINDCTQRITETEAGISDAESEIETLRAKVDTLESKKKDSEDKVMDLEARSRQNNQRLVNLPEGAEGQNPCEFLEKWLLETLGVGAVAVQRVNRIGPWRDSTTAPHTLIMRFLSYKDKQLIARSRANTDIRYQNQQVRFYPDTVAGLLQLRKQFDLIRTELRKLGLRHGVAHPAKLLVTYQDRTHAFKIAVAAYVHVLMGNMELQGPTTFKEGQT</sequence>
<protein>
    <recommendedName>
        <fullName evidence="5">L1 transposable element RRM domain-containing protein</fullName>
    </recommendedName>
</protein>
<evidence type="ECO:0008006" key="5">
    <source>
        <dbReference type="Google" id="ProtNLM"/>
    </source>
</evidence>
<dbReference type="Gene3D" id="1.20.5.340">
    <property type="match status" value="1"/>
</dbReference>
<dbReference type="OMA" id="KEINDCT"/>
<evidence type="ECO:0000313" key="4">
    <source>
        <dbReference type="Proteomes" id="UP000028760"/>
    </source>
</evidence>
<dbReference type="Proteomes" id="UP000028760">
    <property type="component" value="Unassembled WGS sequence"/>
</dbReference>
<dbReference type="STRING" id="48698.ENSPFOP00000006280"/>
<evidence type="ECO:0000256" key="1">
    <source>
        <dbReference type="SAM" id="Coils"/>
    </source>
</evidence>
<evidence type="ECO:0000313" key="3">
    <source>
        <dbReference type="Ensembl" id="ENSPFOP00000006280.1"/>
    </source>
</evidence>
<dbReference type="Ensembl" id="ENSPFOT00000006290.1">
    <property type="protein sequence ID" value="ENSPFOP00000006280.1"/>
    <property type="gene ID" value="ENSPFOG00000006373.1"/>
</dbReference>
<dbReference type="AlphaFoldDB" id="A0A087XKH7"/>
<reference evidence="3" key="3">
    <citation type="submission" date="2025-09" db="UniProtKB">
        <authorList>
            <consortium name="Ensembl"/>
        </authorList>
    </citation>
    <scope>IDENTIFICATION</scope>
</reference>
<accession>A0A087XKH7</accession>
<evidence type="ECO:0000256" key="2">
    <source>
        <dbReference type="SAM" id="MobiDB-lite"/>
    </source>
</evidence>
<keyword evidence="1" id="KW-0175">Coiled coil</keyword>
<dbReference type="Gene3D" id="3.30.70.1820">
    <property type="entry name" value="L1 transposable element, RRM domain"/>
    <property type="match status" value="1"/>
</dbReference>
<dbReference type="eggNOG" id="ENOG502SRQ0">
    <property type="taxonomic scope" value="Eukaryota"/>
</dbReference>
<dbReference type="SUPFAM" id="SSF57997">
    <property type="entry name" value="Tropomyosin"/>
    <property type="match status" value="1"/>
</dbReference>
<name>A0A087XKH7_POEFO</name>
<dbReference type="EMBL" id="AYCK01018406">
    <property type="status" value="NOT_ANNOTATED_CDS"/>
    <property type="molecule type" value="Genomic_DNA"/>
</dbReference>
<feature type="region of interest" description="Disordered" evidence="2">
    <location>
        <begin position="16"/>
        <end position="44"/>
    </location>
</feature>
<dbReference type="InterPro" id="IPR004244">
    <property type="entry name" value="Transposase_22"/>
</dbReference>